<evidence type="ECO:0000256" key="6">
    <source>
        <dbReference type="ARBA" id="ARBA00023128"/>
    </source>
</evidence>
<comment type="function">
    <text evidence="7">Mitochondrial ribosome (mitoribosome) assembly factor. Binds at the interface of the head and body domains of the mitochondrial small ribosomal subunit (mt-SSU), occluding the mRNA channel and preventing compaction of the head domain towards the body. Probable inactive methyltransferase: retains the characteristic folding and ability to bind S-adenosyl-L-methionine, but it probably lost its methyltransferase activity.</text>
</comment>
<comment type="caution">
    <text evidence="8">The sequence shown here is derived from an EMBL/GenBank/DDBJ whole genome shotgun (WGS) entry which is preliminary data.</text>
</comment>
<dbReference type="AlphaFoldDB" id="A0ABD2NC27"/>
<comment type="subcellular location">
    <subcellularLocation>
        <location evidence="1">Mitochondrion</location>
    </subcellularLocation>
</comment>
<keyword evidence="6" id="KW-0496">Mitochondrion</keyword>
<dbReference type="Proteomes" id="UP001516400">
    <property type="component" value="Unassembled WGS sequence"/>
</dbReference>
<evidence type="ECO:0000256" key="4">
    <source>
        <dbReference type="ARBA" id="ARBA00023004"/>
    </source>
</evidence>
<gene>
    <name evidence="8" type="ORF">HHI36_020664</name>
</gene>
<organism evidence="8 9">
    <name type="scientific">Cryptolaemus montrouzieri</name>
    <dbReference type="NCBI Taxonomy" id="559131"/>
    <lineage>
        <taxon>Eukaryota</taxon>
        <taxon>Metazoa</taxon>
        <taxon>Ecdysozoa</taxon>
        <taxon>Arthropoda</taxon>
        <taxon>Hexapoda</taxon>
        <taxon>Insecta</taxon>
        <taxon>Pterygota</taxon>
        <taxon>Neoptera</taxon>
        <taxon>Endopterygota</taxon>
        <taxon>Coleoptera</taxon>
        <taxon>Polyphaga</taxon>
        <taxon>Cucujiformia</taxon>
        <taxon>Coccinelloidea</taxon>
        <taxon>Coccinellidae</taxon>
        <taxon>Scymninae</taxon>
        <taxon>Scymnini</taxon>
        <taxon>Cryptolaemus</taxon>
    </lineage>
</organism>
<evidence type="ECO:0000256" key="1">
    <source>
        <dbReference type="ARBA" id="ARBA00004173"/>
    </source>
</evidence>
<proteinExistence type="predicted"/>
<keyword evidence="9" id="KW-1185">Reference proteome</keyword>
<evidence type="ECO:0000256" key="5">
    <source>
        <dbReference type="ARBA" id="ARBA00023014"/>
    </source>
</evidence>
<dbReference type="Pfam" id="PF09243">
    <property type="entry name" value="Rsm22"/>
    <property type="match status" value="1"/>
</dbReference>
<dbReference type="GO" id="GO:0005739">
    <property type="term" value="C:mitochondrion"/>
    <property type="evidence" value="ECO:0007669"/>
    <property type="project" value="UniProtKB-SubCell"/>
</dbReference>
<dbReference type="InterPro" id="IPR052571">
    <property type="entry name" value="Mt_RNA_Methyltransferase"/>
</dbReference>
<keyword evidence="3" id="KW-0809">Transit peptide</keyword>
<protein>
    <recommendedName>
        <fullName evidence="10">Methyltransferase-like protein 17, mitochondrial</fullName>
    </recommendedName>
</protein>
<dbReference type="EMBL" id="JABFTP020000083">
    <property type="protein sequence ID" value="KAL3275929.1"/>
    <property type="molecule type" value="Genomic_DNA"/>
</dbReference>
<name>A0ABD2NC27_9CUCU</name>
<evidence type="ECO:0008006" key="10">
    <source>
        <dbReference type="Google" id="ProtNLM"/>
    </source>
</evidence>
<dbReference type="GO" id="GO:0051536">
    <property type="term" value="F:iron-sulfur cluster binding"/>
    <property type="evidence" value="ECO:0007669"/>
    <property type="project" value="UniProtKB-KW"/>
</dbReference>
<keyword evidence="4" id="KW-0408">Iron</keyword>
<dbReference type="PANTHER" id="PTHR13184">
    <property type="entry name" value="37S RIBOSOMAL PROTEIN S22"/>
    <property type="match status" value="1"/>
</dbReference>
<dbReference type="InterPro" id="IPR015324">
    <property type="entry name" value="Ribosomal_Rsm22-like"/>
</dbReference>
<evidence type="ECO:0000313" key="9">
    <source>
        <dbReference type="Proteomes" id="UP001516400"/>
    </source>
</evidence>
<sequence length="457" mass="52633">MNFCINCRKLGTTYIRMAAQPKPLSSKWKYKLDDNVEKNLEDVVFKPRHHPGIVKPSTVILPQQFTKAILNILEDQNNKAQIMEESKEFVRHLVNKKAPMEQDELKNVVDVLQQRVIRRLSKNRSDLVGNEHVIKNQMNDRLKKAVYNWNPIKYDIRNCLLYLVGKSPADYAVLVKIFSEIKSRDSEWKPRSLIDFGSGVGTVTWAANTVWTKSILEYFNVDAASEMNDLAELLMKEGRGEKQMSMQGIFYRQFLPATATPYDLVVSAYSLMELPSLKNRLEVVRNLWKKTTKYLVVVEQGTNSGYKIINEVRDYILGHENGHVFSPCPQDDLCPRFMLKDGTPCNFEVRYYNLPISGPANLLSERYSYIVLKKGKRKDNDPQWPRLVRPTLLRHKHCICNLCTNEGKIEQAVFTASKYGKLAYRCAKASDWGDLLPMHVKENSDGDELEDTITSNE</sequence>
<keyword evidence="2" id="KW-0479">Metal-binding</keyword>
<evidence type="ECO:0000256" key="2">
    <source>
        <dbReference type="ARBA" id="ARBA00022723"/>
    </source>
</evidence>
<dbReference type="GO" id="GO:0046872">
    <property type="term" value="F:metal ion binding"/>
    <property type="evidence" value="ECO:0007669"/>
    <property type="project" value="UniProtKB-KW"/>
</dbReference>
<evidence type="ECO:0000256" key="7">
    <source>
        <dbReference type="ARBA" id="ARBA00045681"/>
    </source>
</evidence>
<reference evidence="8 9" key="1">
    <citation type="journal article" date="2021" name="BMC Biol.">
        <title>Horizontally acquired antibacterial genes associated with adaptive radiation of ladybird beetles.</title>
        <authorList>
            <person name="Li H.S."/>
            <person name="Tang X.F."/>
            <person name="Huang Y.H."/>
            <person name="Xu Z.Y."/>
            <person name="Chen M.L."/>
            <person name="Du X.Y."/>
            <person name="Qiu B.Y."/>
            <person name="Chen P.T."/>
            <person name="Zhang W."/>
            <person name="Slipinski A."/>
            <person name="Escalona H.E."/>
            <person name="Waterhouse R.M."/>
            <person name="Zwick A."/>
            <person name="Pang H."/>
        </authorList>
    </citation>
    <scope>NUCLEOTIDE SEQUENCE [LARGE SCALE GENOMIC DNA]</scope>
    <source>
        <strain evidence="8">SYSU2018</strain>
    </source>
</reference>
<dbReference type="PANTHER" id="PTHR13184:SF5">
    <property type="entry name" value="METHYLTRANSFERASE-LIKE PROTEIN 17, MITOCHONDRIAL"/>
    <property type="match status" value="1"/>
</dbReference>
<evidence type="ECO:0000256" key="3">
    <source>
        <dbReference type="ARBA" id="ARBA00022946"/>
    </source>
</evidence>
<dbReference type="InterPro" id="IPR029063">
    <property type="entry name" value="SAM-dependent_MTases_sf"/>
</dbReference>
<dbReference type="SUPFAM" id="SSF53335">
    <property type="entry name" value="S-adenosyl-L-methionine-dependent methyltransferases"/>
    <property type="match status" value="1"/>
</dbReference>
<accession>A0ABD2NC27</accession>
<evidence type="ECO:0000313" key="8">
    <source>
        <dbReference type="EMBL" id="KAL3275929.1"/>
    </source>
</evidence>
<keyword evidence="5" id="KW-0411">Iron-sulfur</keyword>